<dbReference type="SUPFAM" id="SSF55174">
    <property type="entry name" value="Alpha-L RNA-binding motif"/>
    <property type="match status" value="1"/>
</dbReference>
<keyword evidence="2 7" id="KW-0699">rRNA-binding</keyword>
<dbReference type="PROSITE" id="PS50889">
    <property type="entry name" value="S4"/>
    <property type="match status" value="1"/>
</dbReference>
<dbReference type="AlphaFoldDB" id="A0A6B9UCU4"/>
<evidence type="ECO:0000259" key="10">
    <source>
        <dbReference type="SMART" id="SM00363"/>
    </source>
</evidence>
<protein>
    <recommendedName>
        <fullName evidence="6 7">Small ribosomal subunit protein uS4c</fullName>
    </recommendedName>
</protein>
<dbReference type="InterPro" id="IPR002942">
    <property type="entry name" value="S4_RNA-bd"/>
</dbReference>
<evidence type="ECO:0000256" key="6">
    <source>
        <dbReference type="ARBA" id="ARBA00035158"/>
    </source>
</evidence>
<dbReference type="GO" id="GO:0019843">
    <property type="term" value="F:rRNA binding"/>
    <property type="evidence" value="ECO:0007669"/>
    <property type="project" value="UniProtKB-UniRule"/>
</dbReference>
<dbReference type="Gene3D" id="1.10.1050.10">
    <property type="entry name" value="Ribosomal Protein S4 Delta 41, Chain A, domain 1"/>
    <property type="match status" value="1"/>
</dbReference>
<name>A0A6B9UCU4_9CHLO</name>
<dbReference type="SMART" id="SM00363">
    <property type="entry name" value="S4"/>
    <property type="match status" value="1"/>
</dbReference>
<geneLocation type="chloroplast" evidence="12"/>
<organism evidence="12">
    <name type="scientific">Caulerpa serrulata</name>
    <dbReference type="NCBI Taxonomy" id="177068"/>
    <lineage>
        <taxon>Eukaryota</taxon>
        <taxon>Viridiplantae</taxon>
        <taxon>Chlorophyta</taxon>
        <taxon>core chlorophytes</taxon>
        <taxon>Ulvophyceae</taxon>
        <taxon>TCBD clade</taxon>
        <taxon>Bryopsidales</taxon>
        <taxon>Halimedineae</taxon>
        <taxon>Caulerpaceae</taxon>
        <taxon>Caulerpa</taxon>
    </lineage>
</organism>
<feature type="domain" description="Small ribosomal subunit protein uS4 N-terminal" evidence="11">
    <location>
        <begin position="3"/>
        <end position="103"/>
    </location>
</feature>
<dbReference type="Pfam" id="PF01479">
    <property type="entry name" value="S4"/>
    <property type="match status" value="1"/>
</dbReference>
<evidence type="ECO:0000313" key="12">
    <source>
        <dbReference type="EMBL" id="QHN60143.1"/>
    </source>
</evidence>
<comment type="function">
    <text evidence="7">With S5 and S12 plays an important role in translational accuracy.</text>
</comment>
<dbReference type="InterPro" id="IPR022801">
    <property type="entry name" value="Ribosomal_uS4"/>
</dbReference>
<dbReference type="GO" id="GO:0009507">
    <property type="term" value="C:chloroplast"/>
    <property type="evidence" value="ECO:0007669"/>
    <property type="project" value="UniProtKB-SubCell"/>
</dbReference>
<dbReference type="Gene3D" id="3.10.290.10">
    <property type="entry name" value="RNA-binding S4 domain"/>
    <property type="match status" value="1"/>
</dbReference>
<comment type="subcellular location">
    <subcellularLocation>
        <location evidence="7">Plastid</location>
        <location evidence="7">Chloroplast</location>
    </subcellularLocation>
</comment>
<dbReference type="HAMAP" id="MF_01306_B">
    <property type="entry name" value="Ribosomal_uS4_B"/>
    <property type="match status" value="1"/>
</dbReference>
<comment type="function">
    <text evidence="7">One of the primary rRNA binding proteins, it binds directly to 16S rRNA where it nucleates assembly of the body of the 30S subunit.</text>
</comment>
<keyword evidence="5 7" id="KW-0687">Ribonucleoprotein</keyword>
<proteinExistence type="inferred from homology"/>
<dbReference type="InterPro" id="IPR005709">
    <property type="entry name" value="Ribosomal_uS4_bac-type"/>
</dbReference>
<dbReference type="GO" id="GO:0015935">
    <property type="term" value="C:small ribosomal subunit"/>
    <property type="evidence" value="ECO:0007669"/>
    <property type="project" value="InterPro"/>
</dbReference>
<dbReference type="NCBIfam" id="NF003717">
    <property type="entry name" value="PRK05327.1"/>
    <property type="match status" value="1"/>
</dbReference>
<evidence type="ECO:0000256" key="1">
    <source>
        <dbReference type="ARBA" id="ARBA00007465"/>
    </source>
</evidence>
<dbReference type="PANTHER" id="PTHR11831:SF4">
    <property type="entry name" value="SMALL RIBOSOMAL SUBUNIT PROTEIN US4M"/>
    <property type="match status" value="1"/>
</dbReference>
<dbReference type="PANTHER" id="PTHR11831">
    <property type="entry name" value="30S 40S RIBOSOMAL PROTEIN"/>
    <property type="match status" value="1"/>
</dbReference>
<feature type="region of interest" description="Disordered" evidence="9">
    <location>
        <begin position="40"/>
        <end position="60"/>
    </location>
</feature>
<comment type="subunit">
    <text evidence="7">Part of the 30S ribosomal subunit. Contacts protein S5. The interaction surface between S4 and S5 is involved in control of translational fidelity.</text>
</comment>
<keyword evidence="3 7" id="KW-0694">RNA-binding</keyword>
<dbReference type="SMART" id="SM01390">
    <property type="entry name" value="Ribosomal_S4"/>
    <property type="match status" value="1"/>
</dbReference>
<evidence type="ECO:0000256" key="8">
    <source>
        <dbReference type="RuleBase" id="RU003699"/>
    </source>
</evidence>
<keyword evidence="4 7" id="KW-0689">Ribosomal protein</keyword>
<feature type="domain" description="RNA-binding S4" evidence="10">
    <location>
        <begin position="104"/>
        <end position="170"/>
    </location>
</feature>
<evidence type="ECO:0000256" key="2">
    <source>
        <dbReference type="ARBA" id="ARBA00022730"/>
    </source>
</evidence>
<evidence type="ECO:0000259" key="11">
    <source>
        <dbReference type="SMART" id="SM01390"/>
    </source>
</evidence>
<dbReference type="PROSITE" id="PS00632">
    <property type="entry name" value="RIBOSOMAL_S4"/>
    <property type="match status" value="1"/>
</dbReference>
<evidence type="ECO:0000256" key="9">
    <source>
        <dbReference type="SAM" id="MobiDB-lite"/>
    </source>
</evidence>
<dbReference type="FunFam" id="3.10.290.10:FF:000001">
    <property type="entry name" value="30S ribosomal protein S4"/>
    <property type="match status" value="1"/>
</dbReference>
<keyword evidence="12" id="KW-0934">Plastid</keyword>
<sequence length="208" mass="24376">MSRYRGPKIRILERLGALPGLGVRLNQKILAKLAKKNRENEYEYEKRKKNKKRKKNESFPIRLKEKQKLRYHYGLTEKNLINYVRKARRKKNSTGEMLLKLLEMRLDNIIFRYGYAPTIPAARQLITHGHILLNGKTNNIPSYQCKVNDIISFKKELFKKKKSFVASASSYLQNGTSSLVKIEQEISRKDVGLDVNELLVIEYYSRSL</sequence>
<evidence type="ECO:0000256" key="7">
    <source>
        <dbReference type="HAMAP-Rule" id="MF_01306"/>
    </source>
</evidence>
<dbReference type="GO" id="GO:0003735">
    <property type="term" value="F:structural constituent of ribosome"/>
    <property type="evidence" value="ECO:0007669"/>
    <property type="project" value="InterPro"/>
</dbReference>
<dbReference type="EMBL" id="MK792749">
    <property type="protein sequence ID" value="QHN60143.1"/>
    <property type="molecule type" value="Genomic_DNA"/>
</dbReference>
<dbReference type="GO" id="GO:0006412">
    <property type="term" value="P:translation"/>
    <property type="evidence" value="ECO:0007669"/>
    <property type="project" value="UniProtKB-UniRule"/>
</dbReference>
<comment type="similarity">
    <text evidence="1 7 8">Belongs to the universal ribosomal protein uS4 family.</text>
</comment>
<dbReference type="CDD" id="cd00165">
    <property type="entry name" value="S4"/>
    <property type="match status" value="1"/>
</dbReference>
<dbReference type="GO" id="GO:0042274">
    <property type="term" value="P:ribosomal small subunit biogenesis"/>
    <property type="evidence" value="ECO:0007669"/>
    <property type="project" value="TreeGrafter"/>
</dbReference>
<gene>
    <name evidence="7 12" type="primary">rps4</name>
</gene>
<keyword evidence="12" id="KW-0150">Chloroplast</keyword>
<reference evidence="12" key="1">
    <citation type="journal article" date="2019" name="Mitochondrial DNA Part B Resour">
        <title>Complete chloroplast genome of green alga Caulerpa serrulata (Forsskaal) J.Agardh, 1837.</title>
        <authorList>
            <person name="Tan W."/>
            <person name="Wang R."/>
            <person name="Liu H."/>
            <person name="Wang Y."/>
            <person name="Ke H."/>
            <person name="Fan J."/>
            <person name="Chen F."/>
        </authorList>
    </citation>
    <scope>NUCLEOTIDE SEQUENCE</scope>
</reference>
<evidence type="ECO:0000256" key="3">
    <source>
        <dbReference type="ARBA" id="ARBA00022884"/>
    </source>
</evidence>
<dbReference type="InterPro" id="IPR036986">
    <property type="entry name" value="S4_RNA-bd_sf"/>
</dbReference>
<dbReference type="InterPro" id="IPR018079">
    <property type="entry name" value="Ribosomal_uS4_CS"/>
</dbReference>
<dbReference type="Pfam" id="PF00163">
    <property type="entry name" value="Ribosomal_S4"/>
    <property type="match status" value="1"/>
</dbReference>
<dbReference type="InterPro" id="IPR001912">
    <property type="entry name" value="Ribosomal_uS4_N"/>
</dbReference>
<evidence type="ECO:0000256" key="4">
    <source>
        <dbReference type="ARBA" id="ARBA00022980"/>
    </source>
</evidence>
<evidence type="ECO:0000256" key="5">
    <source>
        <dbReference type="ARBA" id="ARBA00023274"/>
    </source>
</evidence>
<accession>A0A6B9UCU4</accession>